<dbReference type="EMBL" id="MBDL01000010">
    <property type="protein sequence ID" value="ODA12600.1"/>
    <property type="molecule type" value="Genomic_DNA"/>
</dbReference>
<dbReference type="RefSeq" id="WP_068887899.1">
    <property type="nucleotide sequence ID" value="NZ_CBCRUU010000012.1"/>
</dbReference>
<comment type="caution">
    <text evidence="1">The sequence shown here is derived from an EMBL/GenBank/DDBJ whole genome shotgun (WGS) entry which is preliminary data.</text>
</comment>
<evidence type="ECO:0000313" key="2">
    <source>
        <dbReference type="Proteomes" id="UP000186553"/>
    </source>
</evidence>
<organism evidence="1 2">
    <name type="scientific">Acinetobacter celticus</name>
    <dbReference type="NCBI Taxonomy" id="1891224"/>
    <lineage>
        <taxon>Bacteria</taxon>
        <taxon>Pseudomonadati</taxon>
        <taxon>Pseudomonadota</taxon>
        <taxon>Gammaproteobacteria</taxon>
        <taxon>Moraxellales</taxon>
        <taxon>Moraxellaceae</taxon>
        <taxon>Acinetobacter</taxon>
    </lineage>
</organism>
<reference evidence="1 2" key="1">
    <citation type="submission" date="2016-07" db="EMBL/GenBank/DDBJ databases">
        <title>Acinetobacter sp. ANC 4603.</title>
        <authorList>
            <person name="Radolfova-Krizova L."/>
            <person name="Nemec A."/>
        </authorList>
    </citation>
    <scope>NUCLEOTIDE SEQUENCE [LARGE SCALE GENOMIC DNA]</scope>
    <source>
        <strain evidence="1 2">ANC 4603</strain>
    </source>
</reference>
<protein>
    <submittedName>
        <fullName evidence="1">Uncharacterized protein</fullName>
    </submittedName>
</protein>
<proteinExistence type="predicted"/>
<evidence type="ECO:0000313" key="1">
    <source>
        <dbReference type="EMBL" id="ODA12600.1"/>
    </source>
</evidence>
<sequence length="138" mass="16656">MWSRLKNHFKYKGTYRELRAIHFEDAKHYLEVMDLKVKAEKQEVKADKIEVDKHYRDNAYGLALHMVWVYKWWREFGPAIRTISPRMAGAINDNFIDGHSFATYFIDKPTRLGIDEKVECYSWHLTHTERMALEYRNK</sequence>
<accession>A0A1C3CUY4</accession>
<name>A0A1C3CUY4_9GAMM</name>
<gene>
    <name evidence="1" type="ORF">BBP83_08510</name>
</gene>
<dbReference type="AlphaFoldDB" id="A0A1C3CUY4"/>
<keyword evidence="2" id="KW-1185">Reference proteome</keyword>
<dbReference type="Proteomes" id="UP000186553">
    <property type="component" value="Unassembled WGS sequence"/>
</dbReference>